<evidence type="ECO:0008006" key="3">
    <source>
        <dbReference type="Google" id="ProtNLM"/>
    </source>
</evidence>
<accession>A0A078ALA7</accession>
<dbReference type="InterPro" id="IPR018247">
    <property type="entry name" value="EF_Hand_1_Ca_BS"/>
</dbReference>
<dbReference type="OMA" id="FLANTCI"/>
<dbReference type="AlphaFoldDB" id="A0A078ALA7"/>
<dbReference type="InParanoid" id="A0A078ALA7"/>
<evidence type="ECO:0000313" key="1">
    <source>
        <dbReference type="EMBL" id="CDW81648.1"/>
    </source>
</evidence>
<protein>
    <recommendedName>
        <fullName evidence="3">EF-hand domain-containing protein</fullName>
    </recommendedName>
</protein>
<sequence length="197" mass="22442">MGSLITTVQNSPIPEPNKKIISCILLQPYSFIVPIGKVRTLHKGFQMLCESFAINQKEFEQIFALDESVFALWDSDSNEQKIKSDVINIINSSLVLFEFFDFNDNNYLEEDDLQFLANTCIGASFKIFSIGGLGQSNYETNVQTQETNERMLKLIKESFPDGMRIHISDMLKWASGTQDIKEFFTVVEIMNQNNTVA</sequence>
<organism evidence="1 2">
    <name type="scientific">Stylonychia lemnae</name>
    <name type="common">Ciliate</name>
    <dbReference type="NCBI Taxonomy" id="5949"/>
    <lineage>
        <taxon>Eukaryota</taxon>
        <taxon>Sar</taxon>
        <taxon>Alveolata</taxon>
        <taxon>Ciliophora</taxon>
        <taxon>Intramacronucleata</taxon>
        <taxon>Spirotrichea</taxon>
        <taxon>Stichotrichia</taxon>
        <taxon>Sporadotrichida</taxon>
        <taxon>Oxytrichidae</taxon>
        <taxon>Stylonychinae</taxon>
        <taxon>Stylonychia</taxon>
    </lineage>
</organism>
<dbReference type="PROSITE" id="PS00018">
    <property type="entry name" value="EF_HAND_1"/>
    <property type="match status" value="1"/>
</dbReference>
<dbReference type="OrthoDB" id="308856at2759"/>
<dbReference type="Proteomes" id="UP000039865">
    <property type="component" value="Unassembled WGS sequence"/>
</dbReference>
<keyword evidence="2" id="KW-1185">Reference proteome</keyword>
<gene>
    <name evidence="1" type="primary">Contig2271.g2440</name>
    <name evidence="1" type="ORF">STYLEM_10671</name>
</gene>
<name>A0A078ALA7_STYLE</name>
<dbReference type="EMBL" id="CCKQ01010142">
    <property type="protein sequence ID" value="CDW81648.1"/>
    <property type="molecule type" value="Genomic_DNA"/>
</dbReference>
<proteinExistence type="predicted"/>
<reference evidence="1 2" key="1">
    <citation type="submission" date="2014-06" db="EMBL/GenBank/DDBJ databases">
        <authorList>
            <person name="Swart Estienne"/>
        </authorList>
    </citation>
    <scope>NUCLEOTIDE SEQUENCE [LARGE SCALE GENOMIC DNA]</scope>
    <source>
        <strain evidence="1 2">130c</strain>
    </source>
</reference>
<evidence type="ECO:0000313" key="2">
    <source>
        <dbReference type="Proteomes" id="UP000039865"/>
    </source>
</evidence>